<dbReference type="PANTHER" id="PTHR35928:SF2">
    <property type="entry name" value="SMALL RIBOSOMAL SUBUNIT PROTEIN US3M"/>
    <property type="match status" value="1"/>
</dbReference>
<dbReference type="InterPro" id="IPR044954">
    <property type="entry name" value="Ribosomal_uS3m_plant"/>
</dbReference>
<organism evidence="10">
    <name type="scientific">Micractinium conductrix</name>
    <dbReference type="NCBI Taxonomy" id="554055"/>
    <lineage>
        <taxon>Eukaryota</taxon>
        <taxon>Viridiplantae</taxon>
        <taxon>Chlorophyta</taxon>
        <taxon>core chlorophytes</taxon>
        <taxon>Trebouxiophyceae</taxon>
        <taxon>Chlorellales</taxon>
        <taxon>Chlorellaceae</taxon>
        <taxon>Chlorella clade</taxon>
        <taxon>Micractinium</taxon>
    </lineage>
</organism>
<dbReference type="EMBL" id="KY629619">
    <property type="protein sequence ID" value="AST08915.1"/>
    <property type="molecule type" value="Genomic_DNA"/>
</dbReference>
<dbReference type="GO" id="GO:1990904">
    <property type="term" value="C:ribonucleoprotein complex"/>
    <property type="evidence" value="ECO:0007669"/>
    <property type="project" value="UniProtKB-KW"/>
</dbReference>
<keyword evidence="5 8" id="KW-0687">Ribonucleoprotein</keyword>
<dbReference type="GO" id="GO:0005840">
    <property type="term" value="C:ribosome"/>
    <property type="evidence" value="ECO:0007669"/>
    <property type="project" value="UniProtKB-KW"/>
</dbReference>
<accession>A0A2I4S782</accession>
<gene>
    <name evidence="10" type="primary">rps3</name>
</gene>
<dbReference type="SUPFAM" id="SSF54821">
    <property type="entry name" value="Ribosomal protein S3 C-terminal domain"/>
    <property type="match status" value="1"/>
</dbReference>
<dbReference type="PANTHER" id="PTHR35928">
    <property type="entry name" value="RIBOSOMAL PROTEIN S3, MITOCHONDRIAL"/>
    <property type="match status" value="1"/>
</dbReference>
<evidence type="ECO:0000256" key="6">
    <source>
        <dbReference type="ARBA" id="ARBA00035157"/>
    </source>
</evidence>
<dbReference type="GO" id="GO:0005739">
    <property type="term" value="C:mitochondrion"/>
    <property type="evidence" value="ECO:0007669"/>
    <property type="project" value="UniProtKB-SubCell"/>
</dbReference>
<dbReference type="GO" id="GO:0006412">
    <property type="term" value="P:translation"/>
    <property type="evidence" value="ECO:0007669"/>
    <property type="project" value="InterPro"/>
</dbReference>
<name>A0A2I4S782_9CHLO</name>
<dbReference type="Pfam" id="PF00189">
    <property type="entry name" value="Ribosomal_S3_C"/>
    <property type="match status" value="1"/>
</dbReference>
<keyword evidence="3 8" id="KW-0689">Ribosomal protein</keyword>
<feature type="domain" description="Small ribosomal subunit protein uS3 C-terminal" evidence="9">
    <location>
        <begin position="391"/>
        <end position="477"/>
    </location>
</feature>
<geneLocation type="mitochondrion" evidence="10"/>
<evidence type="ECO:0000256" key="1">
    <source>
        <dbReference type="ARBA" id="ARBA00004173"/>
    </source>
</evidence>
<dbReference type="GO" id="GO:0003735">
    <property type="term" value="F:structural constituent of ribosome"/>
    <property type="evidence" value="ECO:0007669"/>
    <property type="project" value="InterPro"/>
</dbReference>
<proteinExistence type="inferred from homology"/>
<evidence type="ECO:0000256" key="7">
    <source>
        <dbReference type="ARBA" id="ARBA00035414"/>
    </source>
</evidence>
<dbReference type="InterPro" id="IPR036419">
    <property type="entry name" value="Ribosomal_S3_C_sf"/>
</dbReference>
<evidence type="ECO:0000256" key="5">
    <source>
        <dbReference type="ARBA" id="ARBA00023274"/>
    </source>
</evidence>
<evidence type="ECO:0000256" key="3">
    <source>
        <dbReference type="ARBA" id="ARBA00022980"/>
    </source>
</evidence>
<evidence type="ECO:0000256" key="8">
    <source>
        <dbReference type="RuleBase" id="RU003624"/>
    </source>
</evidence>
<comment type="subcellular location">
    <subcellularLocation>
        <location evidence="1">Mitochondrion</location>
    </subcellularLocation>
</comment>
<dbReference type="InterPro" id="IPR018280">
    <property type="entry name" value="Ribosomal_uS3_CS"/>
</dbReference>
<dbReference type="InterPro" id="IPR001351">
    <property type="entry name" value="Ribosomal_uS3_C"/>
</dbReference>
<evidence type="ECO:0000313" key="10">
    <source>
        <dbReference type="EMBL" id="AST08915.1"/>
    </source>
</evidence>
<keyword evidence="4 10" id="KW-0496">Mitochondrion</keyword>
<protein>
    <recommendedName>
        <fullName evidence="6">Small ribosomal subunit protein uS3m</fullName>
    </recommendedName>
    <alternativeName>
        <fullName evidence="7">Ribosomal protein S3, mitochondrial</fullName>
    </alternativeName>
</protein>
<evidence type="ECO:0000259" key="9">
    <source>
        <dbReference type="Pfam" id="PF00189"/>
    </source>
</evidence>
<dbReference type="SUPFAM" id="SSF54814">
    <property type="entry name" value="Prokaryotic type KH domain (KH-domain type II)"/>
    <property type="match status" value="1"/>
</dbReference>
<dbReference type="PROSITE" id="PS00548">
    <property type="entry name" value="RIBOSOMAL_S3"/>
    <property type="match status" value="1"/>
</dbReference>
<dbReference type="InterPro" id="IPR009019">
    <property type="entry name" value="KH_sf_prok-type"/>
</dbReference>
<reference evidence="10" key="1">
    <citation type="journal article" date="2017" name="Sci. Rep.">
        <title>Multiple origins of endosymbionts in Chlorellaceae with no reductive effects on the plastid or mitochondrial genomes.</title>
        <authorList>
            <person name="Fan W."/>
            <person name="Guo W."/>
            <person name="Van Etten J.L."/>
            <person name="Mower J.P."/>
        </authorList>
    </citation>
    <scope>NUCLEOTIDE SEQUENCE</scope>
</reference>
<evidence type="ECO:0000256" key="2">
    <source>
        <dbReference type="ARBA" id="ARBA00010761"/>
    </source>
</evidence>
<dbReference type="Gene3D" id="3.30.1140.32">
    <property type="entry name" value="Ribosomal protein S3, C-terminal domain"/>
    <property type="match status" value="1"/>
</dbReference>
<evidence type="ECO:0000256" key="4">
    <source>
        <dbReference type="ARBA" id="ARBA00023128"/>
    </source>
</evidence>
<dbReference type="AlphaFoldDB" id="A0A2I4S782"/>
<comment type="similarity">
    <text evidence="2 8">Belongs to the universal ribosomal protein uS3 family.</text>
</comment>
<dbReference type="GO" id="GO:0003723">
    <property type="term" value="F:RNA binding"/>
    <property type="evidence" value="ECO:0007669"/>
    <property type="project" value="InterPro"/>
</dbReference>
<sequence>MGQKINPVSLRLQYTNRYFDNCWYSNYFYKSLINKDLFLQNYLNNFLKLLKLPTARYSIHHLQKKTQVYNFFCYSKSTRLWRSGLFGLTKKRNFSKKNRFFFKNKKKFKNIKSQNLERQKFGIKHLVFSKPKNKNFYGTLNQQAIKKIQKRITTFQNFQLWSALKKTKSLSVQNTSISELNWNNFKPYLGQDVNTRLINLTHFISLKSLPNYSNGFFPYYCNLKPFEKLGKTSSPYQNTNLSQFTQFQAETIKQPAKMETNSIFLQNLLIYKIFKSQLNKKNNKMMFQNLQNFGSPTQFQSNGNQKLLSFSKSLDTPKLNLVGNGSIQNLSHFEINCKLINKEHPINKNNFKYKNYLESSLSSLYNLELNLIPFKVKNDWQHASFLADEIVYFLQKRIAFRRLKGKIIKQLSQIESIRGVRITCSGRVGGKSKKAQRSKTECLKYGQTSLQVFSSKIDFSLKTAFTSFGSVGVKVWICYN</sequence>